<accession>A0A2H3BRY5</accession>
<feature type="compositionally biased region" description="Low complexity" evidence="1">
    <location>
        <begin position="317"/>
        <end position="332"/>
    </location>
</feature>
<proteinExistence type="predicted"/>
<evidence type="ECO:0000313" key="3">
    <source>
        <dbReference type="Proteomes" id="UP000218334"/>
    </source>
</evidence>
<evidence type="ECO:0000313" key="2">
    <source>
        <dbReference type="EMBL" id="PBK66623.1"/>
    </source>
</evidence>
<keyword evidence="3" id="KW-1185">Reference proteome</keyword>
<name>A0A2H3BRY5_9AGAR</name>
<evidence type="ECO:0000256" key="1">
    <source>
        <dbReference type="SAM" id="MobiDB-lite"/>
    </source>
</evidence>
<sequence>MSSAAPEYLLFEKDGSVPVSTLLNSPDGKGPTIQALNMGFLPYPISPASHTEYTGEDLRFLDVSKEFLDTLEHWYNIFRITKGPTKEWGFDWGLKENVMVIDKGHGEFFIEHSHAKRMTTDLLSVYFCIRDIQNHPVFVQGTLLPTLINTENLLRQDFMSVLQIRNLVGISQIVFCTALAFINSWQITVGKGWDSTLMVKRVEFLEKLNLPELPLRGGVFDLDQSVDCHLLDRCLKNQGPVFIIVPSIDHPQRRCFLRINHDLITCYHVHNHVNHGSFGQNLLFKEIHEFKPLIPGFRATNRHLHNYSSGEGSADIPNSPSSLEFSPPSSISRDSEHSSSNDDGHPRINNQVPGYPKQDHPIQYGDPLNDTVLTKETLRAIRNWLTFAAPNQRSLEKVEKAGPPLNALLLQNGYLAVTVMMAALLKGWTYASPKGIHAIAKLLHHCIHHNKSKESYPLIEWRVADVPSLAGFREPQLDDTWGSAILNACYRWKASHIASRANIGAAIAQGNSIGWIAKKFTGEDCACRLLDGPSFIAAHLFWTEPLFTEEPGSNPLVCEYLTLEEELALLGFILGNSLAGPRYLFPPLIFLQQYLKGFFEFWTNEAEVVMRHRWDLLYKGEALAMTEREWALYLAKAASDDATGEHYEFTSTNAKYGRDLLTIAYPVDWTLICLSDLTFN</sequence>
<protein>
    <submittedName>
        <fullName evidence="2">Uncharacterized protein</fullName>
    </submittedName>
</protein>
<feature type="region of interest" description="Disordered" evidence="1">
    <location>
        <begin position="308"/>
        <end position="367"/>
    </location>
</feature>
<organism evidence="2 3">
    <name type="scientific">Armillaria solidipes</name>
    <dbReference type="NCBI Taxonomy" id="1076256"/>
    <lineage>
        <taxon>Eukaryota</taxon>
        <taxon>Fungi</taxon>
        <taxon>Dikarya</taxon>
        <taxon>Basidiomycota</taxon>
        <taxon>Agaricomycotina</taxon>
        <taxon>Agaricomycetes</taxon>
        <taxon>Agaricomycetidae</taxon>
        <taxon>Agaricales</taxon>
        <taxon>Marasmiineae</taxon>
        <taxon>Physalacriaceae</taxon>
        <taxon>Armillaria</taxon>
    </lineage>
</organism>
<feature type="compositionally biased region" description="Basic and acidic residues" evidence="1">
    <location>
        <begin position="333"/>
        <end position="346"/>
    </location>
</feature>
<dbReference type="AlphaFoldDB" id="A0A2H3BRY5"/>
<gene>
    <name evidence="2" type="ORF">ARMSODRAFT_1021425</name>
</gene>
<dbReference type="Proteomes" id="UP000218334">
    <property type="component" value="Unassembled WGS sequence"/>
</dbReference>
<reference evidence="3" key="1">
    <citation type="journal article" date="2017" name="Nat. Ecol. Evol.">
        <title>Genome expansion and lineage-specific genetic innovations in the forest pathogenic fungi Armillaria.</title>
        <authorList>
            <person name="Sipos G."/>
            <person name="Prasanna A.N."/>
            <person name="Walter M.C."/>
            <person name="O'Connor E."/>
            <person name="Balint B."/>
            <person name="Krizsan K."/>
            <person name="Kiss B."/>
            <person name="Hess J."/>
            <person name="Varga T."/>
            <person name="Slot J."/>
            <person name="Riley R."/>
            <person name="Boka B."/>
            <person name="Rigling D."/>
            <person name="Barry K."/>
            <person name="Lee J."/>
            <person name="Mihaltcheva S."/>
            <person name="LaButti K."/>
            <person name="Lipzen A."/>
            <person name="Waldron R."/>
            <person name="Moloney N.M."/>
            <person name="Sperisen C."/>
            <person name="Kredics L."/>
            <person name="Vagvoelgyi C."/>
            <person name="Patrignani A."/>
            <person name="Fitzpatrick D."/>
            <person name="Nagy I."/>
            <person name="Doyle S."/>
            <person name="Anderson J.B."/>
            <person name="Grigoriev I.V."/>
            <person name="Gueldener U."/>
            <person name="Muensterkoetter M."/>
            <person name="Nagy L.G."/>
        </authorList>
    </citation>
    <scope>NUCLEOTIDE SEQUENCE [LARGE SCALE GENOMIC DNA]</scope>
    <source>
        <strain evidence="3">28-4</strain>
    </source>
</reference>
<dbReference type="EMBL" id="KZ293440">
    <property type="protein sequence ID" value="PBK66623.1"/>
    <property type="molecule type" value="Genomic_DNA"/>
</dbReference>